<feature type="domain" description="Helicase C-terminal" evidence="8">
    <location>
        <begin position="216"/>
        <end position="376"/>
    </location>
</feature>
<dbReference type="eggNOG" id="COG0513">
    <property type="taxonomic scope" value="Bacteria"/>
</dbReference>
<dbReference type="PANTHER" id="PTHR47959:SF1">
    <property type="entry name" value="ATP-DEPENDENT RNA HELICASE DBPA"/>
    <property type="match status" value="1"/>
</dbReference>
<dbReference type="PROSITE" id="PS51195">
    <property type="entry name" value="Q_MOTIF"/>
    <property type="match status" value="1"/>
</dbReference>
<keyword evidence="5" id="KW-0963">Cytoplasm</keyword>
<dbReference type="SUPFAM" id="SSF52540">
    <property type="entry name" value="P-loop containing nucleoside triphosphate hydrolases"/>
    <property type="match status" value="1"/>
</dbReference>
<keyword evidence="5" id="KW-0694">RNA-binding</keyword>
<dbReference type="Gene3D" id="3.40.50.300">
    <property type="entry name" value="P-loop containing nucleotide triphosphate hydrolases"/>
    <property type="match status" value="2"/>
</dbReference>
<comment type="function">
    <text evidence="5">DEAD-box RNA helicase involved in the assembly of the 50S ribosomal subunit. Has an RNA-dependent ATPase activity, which is specific for 23S rRNA, and a 3' to 5' RNA helicase activity that uses the energy of ATP hydrolysis to destabilize and unwind short rRNA duplexes.</text>
</comment>
<keyword evidence="5" id="KW-0690">Ribosome biogenesis</keyword>
<evidence type="ECO:0000259" key="9">
    <source>
        <dbReference type="PROSITE" id="PS51195"/>
    </source>
</evidence>
<dbReference type="EC" id="3.6.4.13" evidence="5"/>
<evidence type="ECO:0000256" key="6">
    <source>
        <dbReference type="PROSITE-ProRule" id="PRU00552"/>
    </source>
</evidence>
<dbReference type="InterPro" id="IPR011545">
    <property type="entry name" value="DEAD/DEAH_box_helicase_dom"/>
</dbReference>
<feature type="short sequence motif" description="Q motif" evidence="6">
    <location>
        <begin position="4"/>
        <end position="32"/>
    </location>
</feature>
<dbReference type="PANTHER" id="PTHR47959">
    <property type="entry name" value="ATP-DEPENDENT RNA HELICASE RHLE-RELATED"/>
    <property type="match status" value="1"/>
</dbReference>
<dbReference type="CDD" id="cd00268">
    <property type="entry name" value="DEADc"/>
    <property type="match status" value="1"/>
</dbReference>
<evidence type="ECO:0000313" key="11">
    <source>
        <dbReference type="Proteomes" id="UP000013840"/>
    </source>
</evidence>
<dbReference type="GO" id="GO:0003723">
    <property type="term" value="F:RNA binding"/>
    <property type="evidence" value="ECO:0007669"/>
    <property type="project" value="UniProtKB-UniRule"/>
</dbReference>
<dbReference type="InterPro" id="IPR014014">
    <property type="entry name" value="RNA_helicase_DEAD_Q_motif"/>
</dbReference>
<feature type="region of interest" description="Involved in 23S rRNA binding" evidence="5">
    <location>
        <begin position="406"/>
        <end position="482"/>
    </location>
</feature>
<comment type="similarity">
    <text evidence="5">Belongs to the DEAD box helicase family. DbpA subfamily.</text>
</comment>
<evidence type="ECO:0000313" key="10">
    <source>
        <dbReference type="EMBL" id="EOL44224.1"/>
    </source>
</evidence>
<dbReference type="GO" id="GO:0034458">
    <property type="term" value="F:3'-5' RNA helicase activity"/>
    <property type="evidence" value="ECO:0007669"/>
    <property type="project" value="UniProtKB-UniRule"/>
</dbReference>
<dbReference type="RefSeq" id="WP_010772358.1">
    <property type="nucleotide sequence ID" value="NZ_KB946335.1"/>
</dbReference>
<dbReference type="GO" id="GO:0000027">
    <property type="term" value="P:ribosomal large subunit assembly"/>
    <property type="evidence" value="ECO:0007669"/>
    <property type="project" value="UniProtKB-UniRule"/>
</dbReference>
<dbReference type="Proteomes" id="UP000013840">
    <property type="component" value="Unassembled WGS sequence"/>
</dbReference>
<dbReference type="PROSITE" id="PS00039">
    <property type="entry name" value="DEAD_ATP_HELICASE"/>
    <property type="match status" value="1"/>
</dbReference>
<dbReference type="OrthoDB" id="9805696at2"/>
<protein>
    <recommendedName>
        <fullName evidence="5">ATP-dependent RNA helicase DbpA</fullName>
        <ecNumber evidence="5">3.6.4.13</ecNumber>
    </recommendedName>
</protein>
<dbReference type="SMART" id="SM00487">
    <property type="entry name" value="DEXDc"/>
    <property type="match status" value="1"/>
</dbReference>
<dbReference type="Pfam" id="PF03880">
    <property type="entry name" value="DbpA"/>
    <property type="match status" value="1"/>
</dbReference>
<comment type="subcellular location">
    <subcellularLocation>
        <location evidence="5">Cytoplasm</location>
    </subcellularLocation>
</comment>
<organism evidence="10 11">
    <name type="scientific">Enterococcus caccae ATCC BAA-1240</name>
    <dbReference type="NCBI Taxonomy" id="1158612"/>
    <lineage>
        <taxon>Bacteria</taxon>
        <taxon>Bacillati</taxon>
        <taxon>Bacillota</taxon>
        <taxon>Bacilli</taxon>
        <taxon>Lactobacillales</taxon>
        <taxon>Enterococcaceae</taxon>
        <taxon>Enterococcus</taxon>
    </lineage>
</organism>
<gene>
    <name evidence="5" type="primary">dbpA</name>
    <name evidence="10" type="ORF">UC7_02268</name>
</gene>
<feature type="domain" description="Helicase ATP-binding" evidence="7">
    <location>
        <begin position="35"/>
        <end position="205"/>
    </location>
</feature>
<dbReference type="InterPro" id="IPR012677">
    <property type="entry name" value="Nucleotide-bd_a/b_plait_sf"/>
</dbReference>
<dbReference type="InterPro" id="IPR001650">
    <property type="entry name" value="Helicase_C-like"/>
</dbReference>
<proteinExistence type="inferred from homology"/>
<evidence type="ECO:0000259" key="8">
    <source>
        <dbReference type="PROSITE" id="PS51194"/>
    </source>
</evidence>
<dbReference type="InterPro" id="IPR014001">
    <property type="entry name" value="Helicase_ATP-bd"/>
</dbReference>
<dbReference type="SMART" id="SM00490">
    <property type="entry name" value="HELICc"/>
    <property type="match status" value="1"/>
</dbReference>
<keyword evidence="2 5" id="KW-0378">Hydrolase</keyword>
<dbReference type="InterPro" id="IPR000629">
    <property type="entry name" value="RNA-helicase_DEAD-box_CS"/>
</dbReference>
<evidence type="ECO:0000256" key="2">
    <source>
        <dbReference type="ARBA" id="ARBA00022801"/>
    </source>
</evidence>
<dbReference type="Gene3D" id="3.30.70.330">
    <property type="match status" value="1"/>
</dbReference>
<dbReference type="AlphaFoldDB" id="R3TRL0"/>
<dbReference type="HAMAP" id="MF_00965">
    <property type="entry name" value="DEAD_helicase_DbpA"/>
    <property type="match status" value="1"/>
</dbReference>
<comment type="caution">
    <text evidence="10">The sequence shown here is derived from an EMBL/GenBank/DDBJ whole genome shotgun (WGS) entry which is preliminary data.</text>
</comment>
<comment type="domain">
    <text evidence="5">Contains an N-terminal domain that binds non-specifically to RNA and a C-terminal domain that binds specifically and tightly to hairpin 92 of 23S rRNA.</text>
</comment>
<name>R3TRL0_9ENTE</name>
<evidence type="ECO:0000256" key="4">
    <source>
        <dbReference type="ARBA" id="ARBA00022840"/>
    </source>
</evidence>
<dbReference type="InterPro" id="IPR044742">
    <property type="entry name" value="DEAD/DEAH_RhlB"/>
</dbReference>
<dbReference type="STRING" id="317735.RU98_GL001373"/>
<keyword evidence="4 5" id="KW-0067">ATP-binding</keyword>
<comment type="catalytic activity">
    <reaction evidence="5">
        <text>ATP + H2O = ADP + phosphate + H(+)</text>
        <dbReference type="Rhea" id="RHEA:13065"/>
        <dbReference type="ChEBI" id="CHEBI:15377"/>
        <dbReference type="ChEBI" id="CHEBI:15378"/>
        <dbReference type="ChEBI" id="CHEBI:30616"/>
        <dbReference type="ChEBI" id="CHEBI:43474"/>
        <dbReference type="ChEBI" id="CHEBI:456216"/>
        <dbReference type="EC" id="3.6.4.13"/>
    </reaction>
</comment>
<dbReference type="InterPro" id="IPR050079">
    <property type="entry name" value="DEAD_box_RNA_helicase"/>
</dbReference>
<keyword evidence="3 5" id="KW-0347">Helicase</keyword>
<dbReference type="CDD" id="cd18787">
    <property type="entry name" value="SF2_C_DEAD"/>
    <property type="match status" value="1"/>
</dbReference>
<dbReference type="InterPro" id="IPR027417">
    <property type="entry name" value="P-loop_NTPase"/>
</dbReference>
<feature type="domain" description="DEAD-box RNA helicase Q" evidence="9">
    <location>
        <begin position="4"/>
        <end position="32"/>
    </location>
</feature>
<dbReference type="Pfam" id="PF00271">
    <property type="entry name" value="Helicase_C"/>
    <property type="match status" value="1"/>
</dbReference>
<evidence type="ECO:0000256" key="3">
    <source>
        <dbReference type="ARBA" id="ARBA00022806"/>
    </source>
</evidence>
<evidence type="ECO:0000259" key="7">
    <source>
        <dbReference type="PROSITE" id="PS51192"/>
    </source>
</evidence>
<dbReference type="GO" id="GO:0016887">
    <property type="term" value="F:ATP hydrolysis activity"/>
    <property type="evidence" value="ECO:0007669"/>
    <property type="project" value="RHEA"/>
</dbReference>
<dbReference type="InterPro" id="IPR028619">
    <property type="entry name" value="DEAD_helicase_DbpA"/>
</dbReference>
<dbReference type="InterPro" id="IPR005580">
    <property type="entry name" value="DbpA/CsdA_RNA-bd_dom"/>
</dbReference>
<dbReference type="EMBL" id="AJAU01000020">
    <property type="protein sequence ID" value="EOL44224.1"/>
    <property type="molecule type" value="Genomic_DNA"/>
</dbReference>
<dbReference type="GO" id="GO:0005829">
    <property type="term" value="C:cytosol"/>
    <property type="evidence" value="ECO:0007669"/>
    <property type="project" value="TreeGrafter"/>
</dbReference>
<dbReference type="PROSITE" id="PS51194">
    <property type="entry name" value="HELICASE_CTER"/>
    <property type="match status" value="1"/>
</dbReference>
<reference evidence="10 11" key="1">
    <citation type="submission" date="2013-02" db="EMBL/GenBank/DDBJ databases">
        <title>The Genome Sequence of Enterococcus caccae BAA-1240.</title>
        <authorList>
            <consortium name="The Broad Institute Genome Sequencing Platform"/>
            <consortium name="The Broad Institute Genome Sequencing Center for Infectious Disease"/>
            <person name="Earl A.M."/>
            <person name="Gilmore M.S."/>
            <person name="Lebreton F."/>
            <person name="Walker B."/>
            <person name="Young S.K."/>
            <person name="Zeng Q."/>
            <person name="Gargeya S."/>
            <person name="Fitzgerald M."/>
            <person name="Haas B."/>
            <person name="Abouelleil A."/>
            <person name="Alvarado L."/>
            <person name="Arachchi H.M."/>
            <person name="Berlin A.M."/>
            <person name="Chapman S.B."/>
            <person name="Dewar J."/>
            <person name="Goldberg J."/>
            <person name="Griggs A."/>
            <person name="Gujja S."/>
            <person name="Hansen M."/>
            <person name="Howarth C."/>
            <person name="Imamovic A."/>
            <person name="Larimer J."/>
            <person name="McCowan C."/>
            <person name="Murphy C."/>
            <person name="Neiman D."/>
            <person name="Pearson M."/>
            <person name="Priest M."/>
            <person name="Roberts A."/>
            <person name="Saif S."/>
            <person name="Shea T."/>
            <person name="Sisk P."/>
            <person name="Sykes S."/>
            <person name="Wortman J."/>
            <person name="Nusbaum C."/>
            <person name="Birren B."/>
        </authorList>
    </citation>
    <scope>NUCLEOTIDE SEQUENCE [LARGE SCALE GENOMIC DNA]</scope>
    <source>
        <strain evidence="10 11">ATCC BAA-1240</strain>
    </source>
</reference>
<accession>R3TRL0</accession>
<dbReference type="PATRIC" id="fig|1158612.3.peg.2229"/>
<dbReference type="PROSITE" id="PS51192">
    <property type="entry name" value="HELICASE_ATP_BIND_1"/>
    <property type="match status" value="1"/>
</dbReference>
<dbReference type="Pfam" id="PF00270">
    <property type="entry name" value="DEAD"/>
    <property type="match status" value="1"/>
</dbReference>
<dbReference type="GO" id="GO:0005524">
    <property type="term" value="F:ATP binding"/>
    <property type="evidence" value="ECO:0007669"/>
    <property type="project" value="UniProtKB-UniRule"/>
</dbReference>
<evidence type="ECO:0000256" key="5">
    <source>
        <dbReference type="HAMAP-Rule" id="MF_00965"/>
    </source>
</evidence>
<sequence length="482" mass="53977">MNKINFSNYPLSDVILEAISDLGYESPTPVQQAVIPAILDEKDVLVQSQTGSGKTASFGIPLCEKVDWIENKPQILVLEPTRELAQQVQEDLINIGRYKRIKATAVFGKASYIKQKSELKQKSHMVVGTPGRVLDHIKKGSLPLEKISCLVIDEADEMLNMGFIDQVKEIITRLPNRKNTLLFSATMPQTIERLSSSYLHDPTVVKIEATEQTTPKIQHSFLEVTEESKLVALEAVTIVENPDTCIIFANTQEKVNDTYDFLVRAGYPVGKLHGGMMQEDRFEVMDAFRKAKFRYLVATDVAARGIDIENITHVINLDVPYEKESYIHRVGRTGRAGKAGFALTLVTSKEVALKKEIETFGHLTMTRITLPNAKLVARSKAAFETKITTKQKIRQPKAKRVNEEITKVYFNGGKKKKLRALDFVGTISKIEGITAEDIGIITIQENVTYVDILNGKGQLVIQAMKERTIKGKQLKVHVARKK</sequence>
<keyword evidence="1 5" id="KW-0547">Nucleotide-binding</keyword>
<evidence type="ECO:0000256" key="1">
    <source>
        <dbReference type="ARBA" id="ARBA00022741"/>
    </source>
</evidence>
<keyword evidence="11" id="KW-1185">Reference proteome</keyword>
<dbReference type="CDD" id="cd12500">
    <property type="entry name" value="RRM_BsYxiN_like"/>
    <property type="match status" value="1"/>
</dbReference>